<proteinExistence type="predicted"/>
<organism evidence="1 2">
    <name type="scientific">Moniliophthora roreri (strain MCA 2997)</name>
    <name type="common">Cocoa frosty pod rot fungus</name>
    <name type="synonym">Crinipellis roreri</name>
    <dbReference type="NCBI Taxonomy" id="1381753"/>
    <lineage>
        <taxon>Eukaryota</taxon>
        <taxon>Fungi</taxon>
        <taxon>Dikarya</taxon>
        <taxon>Basidiomycota</taxon>
        <taxon>Agaricomycotina</taxon>
        <taxon>Agaricomycetes</taxon>
        <taxon>Agaricomycetidae</taxon>
        <taxon>Agaricales</taxon>
        <taxon>Marasmiineae</taxon>
        <taxon>Marasmiaceae</taxon>
        <taxon>Moniliophthora</taxon>
    </lineage>
</organism>
<dbReference type="KEGG" id="mrr:Moror_4811"/>
<keyword evidence="2" id="KW-1185">Reference proteome</keyword>
<dbReference type="PANTHER" id="PTHR14614:SF130">
    <property type="entry name" value="PROTEIN-LYSINE N-METHYLTRANSFERASE EEF2KMT"/>
    <property type="match status" value="1"/>
</dbReference>
<dbReference type="Gene3D" id="3.40.50.150">
    <property type="entry name" value="Vaccinia Virus protein VP39"/>
    <property type="match status" value="1"/>
</dbReference>
<dbReference type="AlphaFoldDB" id="V2XI48"/>
<dbReference type="HOGENOM" id="CLU_038942_4_0_1"/>
<protein>
    <submittedName>
        <fullName evidence="1">Uncharacterized protein</fullName>
    </submittedName>
</protein>
<dbReference type="STRING" id="1381753.V2XI48"/>
<dbReference type="Proteomes" id="UP000017559">
    <property type="component" value="Unassembled WGS sequence"/>
</dbReference>
<gene>
    <name evidence="1" type="ORF">Moror_4811</name>
</gene>
<dbReference type="EMBL" id="AWSO01000300">
    <property type="protein sequence ID" value="ESK92160.1"/>
    <property type="molecule type" value="Genomic_DNA"/>
</dbReference>
<reference evidence="1 2" key="1">
    <citation type="journal article" date="2014" name="BMC Genomics">
        <title>Genome and secretome analysis of the hemibiotrophic fungal pathogen, Moniliophthora roreri, which causes frosty pod rot disease of cacao: mechanisms of the biotrophic and necrotrophic phases.</title>
        <authorList>
            <person name="Meinhardt L.W."/>
            <person name="Costa G.G.L."/>
            <person name="Thomazella D.P.T."/>
            <person name="Teixeira P.J.P.L."/>
            <person name="Carazzolle M.F."/>
            <person name="Schuster S.C."/>
            <person name="Carlson J.E."/>
            <person name="Guiltinan M.J."/>
            <person name="Mieczkowski P."/>
            <person name="Farmer A."/>
            <person name="Ramaraj T."/>
            <person name="Crozier J."/>
            <person name="Davis R.E."/>
            <person name="Shao J."/>
            <person name="Melnick R.L."/>
            <person name="Pereira G.A.G."/>
            <person name="Bailey B.A."/>
        </authorList>
    </citation>
    <scope>NUCLEOTIDE SEQUENCE [LARGE SCALE GENOMIC DNA]</scope>
    <source>
        <strain evidence="1 2">MCA 2997</strain>
    </source>
</reference>
<dbReference type="SUPFAM" id="SSF53335">
    <property type="entry name" value="S-adenosyl-L-methionine-dependent methyltransferases"/>
    <property type="match status" value="1"/>
</dbReference>
<accession>V2XI48</accession>
<dbReference type="InterPro" id="IPR029063">
    <property type="entry name" value="SAM-dependent_MTases_sf"/>
</dbReference>
<dbReference type="InterPro" id="IPR019410">
    <property type="entry name" value="Methyltransf_16"/>
</dbReference>
<dbReference type="GO" id="GO:0008757">
    <property type="term" value="F:S-adenosylmethionine-dependent methyltransferase activity"/>
    <property type="evidence" value="ECO:0007669"/>
    <property type="project" value="UniProtKB-ARBA"/>
</dbReference>
<dbReference type="OrthoDB" id="194386at2759"/>
<dbReference type="Pfam" id="PF10294">
    <property type="entry name" value="Methyltransf_16"/>
    <property type="match status" value="1"/>
</dbReference>
<evidence type="ECO:0000313" key="1">
    <source>
        <dbReference type="EMBL" id="ESK92160.1"/>
    </source>
</evidence>
<evidence type="ECO:0000313" key="2">
    <source>
        <dbReference type="Proteomes" id="UP000017559"/>
    </source>
</evidence>
<dbReference type="PANTHER" id="PTHR14614">
    <property type="entry name" value="HEPATOCELLULAR CARCINOMA-ASSOCIATED ANTIGEN"/>
    <property type="match status" value="1"/>
</dbReference>
<sequence length="371" mass="41139">MQREFFILLQQYSSLVPARLLSFPQNLSFQDLNSFLIESILSNDHLQKYPPSPQYQKSFWKTAISRLEQRSSNDDDEIDSRILEHYLSLLPPSAPPVGSTQAGLRDQICGLGLPLRNSTPSKSFITHFWVPPSQNQDTSTPVDIASYQTSTLHESQMMIESGTTGLRTWGASFKLAELLIAHPDMMQGKTILELGSGVGFLGIIAATLQLLSGESSSIWLTDVNGEVLSRCQYNVTLPCNLSSSHKNIHYRNLDWFDAMGDNQEGLQHFLDESNPELILGADIIFDPALIPPLVALLSLALRPGETQTGRIAVIAMTIRNIDTFQAFLSIAEDSRLAIEEIPLVKQNSMFMETAESGGSPNRFKILKISAI</sequence>
<name>V2XI48_MONRO</name>
<comment type="caution">
    <text evidence="1">The sequence shown here is derived from an EMBL/GenBank/DDBJ whole genome shotgun (WGS) entry which is preliminary data.</text>
</comment>